<evidence type="ECO:0000256" key="3">
    <source>
        <dbReference type="SAM" id="SignalP"/>
    </source>
</evidence>
<proteinExistence type="predicted"/>
<evidence type="ECO:0000259" key="4">
    <source>
        <dbReference type="PROSITE" id="PS50093"/>
    </source>
</evidence>
<feature type="chain" id="PRO_5001957389" evidence="3">
    <location>
        <begin position="22"/>
        <end position="736"/>
    </location>
</feature>
<keyword evidence="5" id="KW-0449">Lipoprotein</keyword>
<feature type="compositionally biased region" description="Polar residues" evidence="2">
    <location>
        <begin position="21"/>
        <end position="33"/>
    </location>
</feature>
<feature type="domain" description="PKD" evidence="4">
    <location>
        <begin position="426"/>
        <end position="489"/>
    </location>
</feature>
<feature type="compositionally biased region" description="Polar residues" evidence="2">
    <location>
        <begin position="42"/>
        <end position="51"/>
    </location>
</feature>
<dbReference type="InterPro" id="IPR005046">
    <property type="entry name" value="DUF285"/>
</dbReference>
<dbReference type="Proteomes" id="UP000029868">
    <property type="component" value="Unassembled WGS sequence"/>
</dbReference>
<reference evidence="5 6" key="1">
    <citation type="submission" date="2014-08" db="EMBL/GenBank/DDBJ databases">
        <title>Genomic and Phenotypic Diversity of Colwellia psychrerythraea strains from Disparate Marine Basins.</title>
        <authorList>
            <person name="Techtmann S.M."/>
            <person name="Stelling S.C."/>
            <person name="Utturkar S.M."/>
            <person name="Alshibli N."/>
            <person name="Harris A."/>
            <person name="Brown S.D."/>
            <person name="Hazen T.C."/>
        </authorList>
    </citation>
    <scope>NUCLEOTIDE SEQUENCE [LARGE SCALE GENOMIC DNA]</scope>
    <source>
        <strain evidence="5 6">GAB14E</strain>
    </source>
</reference>
<dbReference type="PANTHER" id="PTHR15127:SF32">
    <property type="entry name" value="HEAVYWEIGHT, ISOFORM A"/>
    <property type="match status" value="1"/>
</dbReference>
<dbReference type="Pfam" id="PF16403">
    <property type="entry name" value="Bact_surface_Ig-like"/>
    <property type="match status" value="5"/>
</dbReference>
<sequence length="736" mass="77205">MKFSSLAPVFLLSLGTLTACGSDSSDPTPTVEDTTAPVITLNGGSSLTHSAGTDYADEGATANDATDGTVSVTITGAVDSDVVSSYTLTYSASDKAGNKNSITRTVNVVDTIAPVITIAGDSPLSHSAGTDYSDAGATAEDATDGTVDVVTTGNVDSAVVESYTLTYTATDAAGNSSTATRTVNVVDDIAPVLVISGANPLTHNVFGTYIDLGAVVTDNVDDANAITITATGEVKANVIGSYTVTYTATDAANNAATPVVRTVNVADLTAPEITLTGDAIIEHNYAAIYDDQGATAVDAVDGDVAATTTDTVLINKIGSYGLTYIATDAAGNEATLERVVNVVDITGPVITLTGGNTISLGKGRVYKELGATALDNLDGVVVVGAPTGTVDYDTIGQYELTYTVTDTANNVSSQVRTVDVVAPTPFITTWKTDNNGVSADNEITITTNPAHANYNYTVDWGDGSTSENLTGDSPPHTYAIAGTYTVTISGDFHQLYFFSNSFDNDKLLSVEQWGDGLLLSLSQAFVGCDNLVINASDTPNLRSVVDLSYMFYEASSFNQDINAWDVSSITDMNSMFEGATSFNQALNSWDVSSVLEMKSIFREATSFNQDISQWNMGSVTDTRTMFYNAIAFNQNIGSWDVSSLTTMSSMFNKAISFDQDISSWNIGLVTNMKSLFFGLSISTEYYDALLDSWSKQEVQSGVTFGVGTSQYSPSSQDARDILTGKGWLITDGGATP</sequence>
<keyword evidence="3" id="KW-0732">Signal</keyword>
<feature type="signal peptide" evidence="3">
    <location>
        <begin position="1"/>
        <end position="21"/>
    </location>
</feature>
<feature type="region of interest" description="Disordered" evidence="2">
    <location>
        <begin position="21"/>
        <end position="60"/>
    </location>
</feature>
<evidence type="ECO:0000313" key="6">
    <source>
        <dbReference type="Proteomes" id="UP000029868"/>
    </source>
</evidence>
<dbReference type="InterPro" id="IPR000601">
    <property type="entry name" value="PKD_dom"/>
</dbReference>
<dbReference type="Pfam" id="PF03382">
    <property type="entry name" value="DUF285"/>
    <property type="match status" value="1"/>
</dbReference>
<comment type="caution">
    <text evidence="5">The sequence shown here is derived from an EMBL/GenBank/DDBJ whole genome shotgun (WGS) entry which is preliminary data.</text>
</comment>
<evidence type="ECO:0000313" key="5">
    <source>
        <dbReference type="EMBL" id="KGJ94786.1"/>
    </source>
</evidence>
<dbReference type="AlphaFoldDB" id="A0A099KW36"/>
<accession>A0A099KW36</accession>
<dbReference type="EMBL" id="JQEC01000016">
    <property type="protein sequence ID" value="KGJ94786.1"/>
    <property type="molecule type" value="Genomic_DNA"/>
</dbReference>
<dbReference type="OrthoDB" id="6223435at2"/>
<dbReference type="InterPro" id="IPR011889">
    <property type="entry name" value="Liste_lipo_26"/>
</dbReference>
<name>A0A099KW36_COLPS</name>
<gene>
    <name evidence="5" type="ORF">GAB14E_2020</name>
</gene>
<organism evidence="5 6">
    <name type="scientific">Colwellia psychrerythraea</name>
    <name type="common">Vibrio psychroerythus</name>
    <dbReference type="NCBI Taxonomy" id="28229"/>
    <lineage>
        <taxon>Bacteria</taxon>
        <taxon>Pseudomonadati</taxon>
        <taxon>Pseudomonadota</taxon>
        <taxon>Gammaproteobacteria</taxon>
        <taxon>Alteromonadales</taxon>
        <taxon>Colwelliaceae</taxon>
        <taxon>Colwellia</taxon>
    </lineage>
</organism>
<keyword evidence="1" id="KW-0727">SH2 domain</keyword>
<dbReference type="Gene3D" id="2.60.40.10">
    <property type="entry name" value="Immunoglobulins"/>
    <property type="match status" value="6"/>
</dbReference>
<dbReference type="RefSeq" id="WP_052093586.1">
    <property type="nucleotide sequence ID" value="NZ_JQEC01000016.1"/>
</dbReference>
<dbReference type="PANTHER" id="PTHR15127">
    <property type="entry name" value="HEAVYWEIGHT, ISOFORM A"/>
    <property type="match status" value="1"/>
</dbReference>
<dbReference type="NCBIfam" id="TIGR02167">
    <property type="entry name" value="Liste_lipo_26"/>
    <property type="match status" value="1"/>
</dbReference>
<dbReference type="InterPro" id="IPR013783">
    <property type="entry name" value="Ig-like_fold"/>
</dbReference>
<dbReference type="SUPFAM" id="SSF49299">
    <property type="entry name" value="PKD domain"/>
    <property type="match status" value="1"/>
</dbReference>
<evidence type="ECO:0000256" key="2">
    <source>
        <dbReference type="SAM" id="MobiDB-lite"/>
    </source>
</evidence>
<dbReference type="PROSITE" id="PS50093">
    <property type="entry name" value="PKD"/>
    <property type="match status" value="1"/>
</dbReference>
<dbReference type="InterPro" id="IPR032179">
    <property type="entry name" value="Cry22Aa_Ig-like"/>
</dbReference>
<dbReference type="GO" id="GO:0001784">
    <property type="term" value="F:phosphotyrosine residue binding"/>
    <property type="evidence" value="ECO:0007669"/>
    <property type="project" value="TreeGrafter"/>
</dbReference>
<dbReference type="InterPro" id="IPR035986">
    <property type="entry name" value="PKD_dom_sf"/>
</dbReference>
<dbReference type="InterPro" id="IPR051846">
    <property type="entry name" value="SH2_domain_adapters"/>
</dbReference>
<dbReference type="PROSITE" id="PS51257">
    <property type="entry name" value="PROKAR_LIPOPROTEIN"/>
    <property type="match status" value="1"/>
</dbReference>
<evidence type="ECO:0000256" key="1">
    <source>
        <dbReference type="ARBA" id="ARBA00022999"/>
    </source>
</evidence>
<dbReference type="PATRIC" id="fig|28229.3.peg.1633"/>
<protein>
    <submittedName>
        <fullName evidence="5">Lipoprotein</fullName>
    </submittedName>
</protein>